<dbReference type="GO" id="GO:0000981">
    <property type="term" value="F:DNA-binding transcription factor activity, RNA polymerase II-specific"/>
    <property type="evidence" value="ECO:0007669"/>
    <property type="project" value="TreeGrafter"/>
</dbReference>
<dbReference type="SMART" id="SM00339">
    <property type="entry name" value="FH"/>
    <property type="match status" value="1"/>
</dbReference>
<keyword evidence="2" id="KW-0805">Transcription regulation</keyword>
<dbReference type="SUPFAM" id="SSF46785">
    <property type="entry name" value="Winged helix' DNA-binding domain"/>
    <property type="match status" value="1"/>
</dbReference>
<keyword evidence="5 7" id="KW-0539">Nucleus</keyword>
<evidence type="ECO:0000256" key="5">
    <source>
        <dbReference type="ARBA" id="ARBA00023242"/>
    </source>
</evidence>
<dbReference type="Gene3D" id="1.10.10.10">
    <property type="entry name" value="Winged helix-like DNA-binding domain superfamily/Winged helix DNA-binding domain"/>
    <property type="match status" value="1"/>
</dbReference>
<comment type="subcellular location">
    <subcellularLocation>
        <location evidence="1 7">Nucleus</location>
    </subcellularLocation>
</comment>
<sequence length="465" mass="51071">MSSELNSSLTRKPPHSYATLIAMAIAAAPERKLSLNDIYTWISDTFPYYSRAGRGWKNSIRHNLSLNKCFRKVPRPQSDPGKGSYWTMDGPAVMNQVRAPKRPYPEEEEERQDVPVGTQAESRASPHQHPPPPSHRDHQLLNTEPLGAIQQQPPHFASLSPPPCKQPSPTCQALCPLTLSIINLLLPLSHSFSNAPLSYPANSVSGPIFTCAPTAVPVCTVSAPPHSPACGVPSFVAGPPVVSVNSSEPQLLFTFDEMILPDLYASFKSIFKTMRDRGGSQSDVAPLAPLNNDTTHFTLQLCSPHVAPPSAAHPPETERIPQYTVPADWFSNPDSLKESFRIASSLDWANIDLSGHPDLLEGMRQAELCDWALDPTLFTSLCDSLNRFFTQKGMITSGIHPVSGVQPPRRAPHMQGQRPQLTQPANTTAGMQPQSMTPRQRPPLKNLHSNSEEIQDDFDWDSLLG</sequence>
<dbReference type="GO" id="GO:0005634">
    <property type="term" value="C:nucleus"/>
    <property type="evidence" value="ECO:0007669"/>
    <property type="project" value="UniProtKB-SubCell"/>
</dbReference>
<feature type="domain" description="Fork-head" evidence="9">
    <location>
        <begin position="12"/>
        <end position="89"/>
    </location>
</feature>
<dbReference type="Proteomes" id="UP001228049">
    <property type="component" value="Unassembled WGS sequence"/>
</dbReference>
<evidence type="ECO:0000256" key="4">
    <source>
        <dbReference type="ARBA" id="ARBA00023163"/>
    </source>
</evidence>
<evidence type="ECO:0000259" key="9">
    <source>
        <dbReference type="PROSITE" id="PS50039"/>
    </source>
</evidence>
<proteinExistence type="predicted"/>
<accession>A0AAD9FBE4</accession>
<dbReference type="GO" id="GO:0000978">
    <property type="term" value="F:RNA polymerase II cis-regulatory region sequence-specific DNA binding"/>
    <property type="evidence" value="ECO:0007669"/>
    <property type="project" value="TreeGrafter"/>
</dbReference>
<dbReference type="PROSITE" id="PS50039">
    <property type="entry name" value="FORK_HEAD_3"/>
    <property type="match status" value="1"/>
</dbReference>
<dbReference type="PROSITE" id="PS00658">
    <property type="entry name" value="FORK_HEAD_2"/>
    <property type="match status" value="1"/>
</dbReference>
<feature type="compositionally biased region" description="Acidic residues" evidence="8">
    <location>
        <begin position="453"/>
        <end position="465"/>
    </location>
</feature>
<dbReference type="Pfam" id="PF00250">
    <property type="entry name" value="Forkhead"/>
    <property type="match status" value="1"/>
</dbReference>
<dbReference type="PANTHER" id="PTHR46078">
    <property type="entry name" value="FORKHEAD BOX PROTEIN J2 FAMILY MEMBER"/>
    <property type="match status" value="1"/>
</dbReference>
<feature type="region of interest" description="Disordered" evidence="8">
    <location>
        <begin position="400"/>
        <end position="465"/>
    </location>
</feature>
<keyword evidence="4" id="KW-0804">Transcription</keyword>
<dbReference type="InterPro" id="IPR030456">
    <property type="entry name" value="TF_fork_head_CS_2"/>
</dbReference>
<dbReference type="PRINTS" id="PR00053">
    <property type="entry name" value="FORKHEAD"/>
</dbReference>
<feature type="DNA-binding region" description="Fork-head" evidence="7">
    <location>
        <begin position="12"/>
        <end position="89"/>
    </location>
</feature>
<comment type="caution">
    <text evidence="10">The sequence shown here is derived from an EMBL/GenBank/DDBJ whole genome shotgun (WGS) entry which is preliminary data.</text>
</comment>
<protein>
    <recommendedName>
        <fullName evidence="6">Forkhead box protein G1</fullName>
    </recommendedName>
</protein>
<evidence type="ECO:0000313" key="11">
    <source>
        <dbReference type="Proteomes" id="UP001228049"/>
    </source>
</evidence>
<evidence type="ECO:0000256" key="6">
    <source>
        <dbReference type="ARBA" id="ARBA00034868"/>
    </source>
</evidence>
<dbReference type="InterPro" id="IPR036390">
    <property type="entry name" value="WH_DNA-bd_sf"/>
</dbReference>
<evidence type="ECO:0000256" key="2">
    <source>
        <dbReference type="ARBA" id="ARBA00023015"/>
    </source>
</evidence>
<evidence type="ECO:0000256" key="3">
    <source>
        <dbReference type="ARBA" id="ARBA00023125"/>
    </source>
</evidence>
<name>A0AAD9FBE4_DISEL</name>
<dbReference type="InterPro" id="IPR018122">
    <property type="entry name" value="TF_fork_head_CS_1"/>
</dbReference>
<gene>
    <name evidence="10" type="ORF">KUDE01_020481</name>
</gene>
<evidence type="ECO:0000256" key="1">
    <source>
        <dbReference type="ARBA" id="ARBA00004123"/>
    </source>
</evidence>
<dbReference type="InterPro" id="IPR045912">
    <property type="entry name" value="FOXJ2/3-like"/>
</dbReference>
<organism evidence="10 11">
    <name type="scientific">Dissostichus eleginoides</name>
    <name type="common">Patagonian toothfish</name>
    <name type="synonym">Dissostichus amissus</name>
    <dbReference type="NCBI Taxonomy" id="100907"/>
    <lineage>
        <taxon>Eukaryota</taxon>
        <taxon>Metazoa</taxon>
        <taxon>Chordata</taxon>
        <taxon>Craniata</taxon>
        <taxon>Vertebrata</taxon>
        <taxon>Euteleostomi</taxon>
        <taxon>Actinopterygii</taxon>
        <taxon>Neopterygii</taxon>
        <taxon>Teleostei</taxon>
        <taxon>Neoteleostei</taxon>
        <taxon>Acanthomorphata</taxon>
        <taxon>Eupercaria</taxon>
        <taxon>Perciformes</taxon>
        <taxon>Notothenioidei</taxon>
        <taxon>Nototheniidae</taxon>
        <taxon>Dissostichus</taxon>
    </lineage>
</organism>
<dbReference type="FunFam" id="1.10.10.10:FF:000135">
    <property type="entry name" value="forkhead box protein G1"/>
    <property type="match status" value="1"/>
</dbReference>
<evidence type="ECO:0000313" key="10">
    <source>
        <dbReference type="EMBL" id="KAK1895026.1"/>
    </source>
</evidence>
<dbReference type="EMBL" id="JASDAP010000010">
    <property type="protein sequence ID" value="KAK1895026.1"/>
    <property type="molecule type" value="Genomic_DNA"/>
</dbReference>
<dbReference type="PANTHER" id="PTHR46078:SF4">
    <property type="entry name" value="FORKHEAD BOX J2"/>
    <property type="match status" value="1"/>
</dbReference>
<evidence type="ECO:0000256" key="7">
    <source>
        <dbReference type="PROSITE-ProRule" id="PRU00089"/>
    </source>
</evidence>
<evidence type="ECO:0000256" key="8">
    <source>
        <dbReference type="SAM" id="MobiDB-lite"/>
    </source>
</evidence>
<keyword evidence="3 7" id="KW-0238">DNA-binding</keyword>
<dbReference type="AlphaFoldDB" id="A0AAD9FBE4"/>
<keyword evidence="11" id="KW-1185">Reference proteome</keyword>
<dbReference type="InterPro" id="IPR036388">
    <property type="entry name" value="WH-like_DNA-bd_sf"/>
</dbReference>
<feature type="region of interest" description="Disordered" evidence="8">
    <location>
        <begin position="73"/>
        <end position="140"/>
    </location>
</feature>
<dbReference type="CDD" id="cd20024">
    <property type="entry name" value="FH_FOXJ2-like"/>
    <property type="match status" value="1"/>
</dbReference>
<feature type="compositionally biased region" description="Polar residues" evidence="8">
    <location>
        <begin position="417"/>
        <end position="438"/>
    </location>
</feature>
<reference evidence="10" key="1">
    <citation type="submission" date="2023-04" db="EMBL/GenBank/DDBJ databases">
        <title>Chromosome-level genome of Chaenocephalus aceratus.</title>
        <authorList>
            <person name="Park H."/>
        </authorList>
    </citation>
    <scope>NUCLEOTIDE SEQUENCE</scope>
    <source>
        <strain evidence="10">DE</strain>
        <tissue evidence="10">Muscle</tissue>
    </source>
</reference>
<dbReference type="PROSITE" id="PS00657">
    <property type="entry name" value="FORK_HEAD_1"/>
    <property type="match status" value="1"/>
</dbReference>
<dbReference type="InterPro" id="IPR001766">
    <property type="entry name" value="Fork_head_dom"/>
</dbReference>